<dbReference type="OrthoDB" id="5792777at2"/>
<gene>
    <name evidence="2" type="ORF">MHY01S_10150</name>
</gene>
<dbReference type="SUPFAM" id="SSF51905">
    <property type="entry name" value="FAD/NAD(P)-binding domain"/>
    <property type="match status" value="1"/>
</dbReference>
<dbReference type="RefSeq" id="WP_119342001.1">
    <property type="nucleotide sequence ID" value="NZ_BJXL01000023.1"/>
</dbReference>
<dbReference type="Gene3D" id="3.90.660.10">
    <property type="match status" value="1"/>
</dbReference>
<organism evidence="2 3">
    <name type="scientific">Meiothermus hypogaeus NBRC 106114</name>
    <dbReference type="NCBI Taxonomy" id="1227553"/>
    <lineage>
        <taxon>Bacteria</taxon>
        <taxon>Thermotogati</taxon>
        <taxon>Deinococcota</taxon>
        <taxon>Deinococci</taxon>
        <taxon>Thermales</taxon>
        <taxon>Thermaceae</taxon>
        <taxon>Meiothermus</taxon>
    </lineage>
</organism>
<reference evidence="2 3" key="1">
    <citation type="submission" date="2019-07" db="EMBL/GenBank/DDBJ databases">
        <title>Whole genome shotgun sequence of Meiothermus hypogaeus NBRC 106114.</title>
        <authorList>
            <person name="Hosoyama A."/>
            <person name="Uohara A."/>
            <person name="Ohji S."/>
            <person name="Ichikawa N."/>
        </authorList>
    </citation>
    <scope>NUCLEOTIDE SEQUENCE [LARGE SCALE GENOMIC DNA]</scope>
    <source>
        <strain evidence="2 3">NBRC 106114</strain>
    </source>
</reference>
<dbReference type="GO" id="GO:0016491">
    <property type="term" value="F:oxidoreductase activity"/>
    <property type="evidence" value="ECO:0007669"/>
    <property type="project" value="InterPro"/>
</dbReference>
<proteinExistence type="predicted"/>
<accession>A0A511QZP7</accession>
<evidence type="ECO:0000313" key="3">
    <source>
        <dbReference type="Proteomes" id="UP000321197"/>
    </source>
</evidence>
<protein>
    <recommendedName>
        <fullName evidence="1">Amine oxidase domain-containing protein</fullName>
    </recommendedName>
</protein>
<dbReference type="Pfam" id="PF13450">
    <property type="entry name" value="NAD_binding_8"/>
    <property type="match status" value="1"/>
</dbReference>
<comment type="caution">
    <text evidence="2">The sequence shown here is derived from an EMBL/GenBank/DDBJ whole genome shotgun (WGS) entry which is preliminary data.</text>
</comment>
<sequence>MEHSPDVLIVGAGLAGLAAGRDLARAGLEVHVLDKSRGVSGRAATRWLELDGKIVRVDHGAQYFTAKNDQLRILIPDLVKHGIVREWTQGFPVLRHNGIKSRTTGHPRYVCPDGMSTLGKVFLQGLESQDKPLPLETKALVTGLHKSEHEAGWKVRLEDGQVRSGRALVLNMPAPQALKLANEWLKPEVRIALQAVRYAPCWAAILIPHQIPYLDWVGLEIEHPVLAWAALDHTKRAVPDPPVLVLHASAAWSQQNLELSPAEALGQIIEAAQELFGDWVGQCRTAMAHRWRYALPTQTHPWPFLAQDNLVFCGDWCGGPRIEGALESGWAAAEYLIESLKP</sequence>
<dbReference type="PANTHER" id="PTHR16128">
    <property type="entry name" value="FAD/NAD(P)-BINDING OXIDOREDUCTASE FAMILY PROTEIN"/>
    <property type="match status" value="1"/>
</dbReference>
<dbReference type="Gene3D" id="3.50.50.60">
    <property type="entry name" value="FAD/NAD(P)-binding domain"/>
    <property type="match status" value="1"/>
</dbReference>
<dbReference type="InterPro" id="IPR036188">
    <property type="entry name" value="FAD/NAD-bd_sf"/>
</dbReference>
<dbReference type="InterPro" id="IPR002937">
    <property type="entry name" value="Amino_oxidase"/>
</dbReference>
<dbReference type="AlphaFoldDB" id="A0A511QZP7"/>
<dbReference type="EMBL" id="BJXL01000023">
    <property type="protein sequence ID" value="GEM82849.1"/>
    <property type="molecule type" value="Genomic_DNA"/>
</dbReference>
<dbReference type="PANTHER" id="PTHR16128:SF5">
    <property type="entry name" value="FAD_NAD(P)-BINDING OXIDOREDUCTASE FAMILY PROTEIN"/>
    <property type="match status" value="1"/>
</dbReference>
<dbReference type="Pfam" id="PF01593">
    <property type="entry name" value="Amino_oxidase"/>
    <property type="match status" value="1"/>
</dbReference>
<evidence type="ECO:0000313" key="2">
    <source>
        <dbReference type="EMBL" id="GEM82849.1"/>
    </source>
</evidence>
<dbReference type="Proteomes" id="UP000321197">
    <property type="component" value="Unassembled WGS sequence"/>
</dbReference>
<feature type="domain" description="Amine oxidase" evidence="1">
    <location>
        <begin position="110"/>
        <end position="337"/>
    </location>
</feature>
<name>A0A511QZP7_9DEIN</name>
<evidence type="ECO:0000259" key="1">
    <source>
        <dbReference type="Pfam" id="PF01593"/>
    </source>
</evidence>